<proteinExistence type="inferred from homology"/>
<comment type="subcellular location">
    <subcellularLocation>
        <location evidence="1 7">Cell membrane</location>
        <topology evidence="1 7">Multi-pass membrane protein</topology>
    </subcellularLocation>
</comment>
<reference evidence="9 10" key="1">
    <citation type="journal article" date="2006" name="J. Bacteriol.">
        <title>Complete genome sequence of the dehalorespiring bacterium Desulfitobacterium hafniense Y51 and comparison with Dehalococcoides ethenogenes 195.</title>
        <authorList>
            <person name="Nonaka H."/>
            <person name="Keresztes G."/>
            <person name="Shinoda Y."/>
            <person name="Ikenaga Y."/>
            <person name="Abe M."/>
            <person name="Naito K."/>
            <person name="Inatomi K."/>
            <person name="Furukawa K."/>
            <person name="Inui M."/>
            <person name="Yukawa H."/>
        </authorList>
    </citation>
    <scope>NUCLEOTIDE SEQUENCE [LARGE SCALE GENOMIC DNA]</scope>
    <source>
        <strain evidence="9 10">Y51</strain>
    </source>
</reference>
<sequence>MPGMPLKSLTSKVYTTLITVLLIGLAWQILSMLLETTAFPPPWEALQSFGELFFSELMPHLQVSLYRVGISLMVAALLGIPLGLFLGKNKRADAWSAPFLYLTFPVPKVVFLPIFLILLGIGDVSKIVMITLIVFYQIVVTTRDAARNVQHEYVLSVESLRASTLELYRHVYFPACLPSILTSLKLGLGTAMAILFLVETYATQEGIGYFIMNSWSSLAYDKMFAGIIAMGLMGFLIYLLLDTCEKFFCSWVNP</sequence>
<keyword evidence="6 7" id="KW-0472">Membrane</keyword>
<feature type="transmembrane region" description="Helical" evidence="7">
    <location>
        <begin position="218"/>
        <end position="241"/>
    </location>
</feature>
<feature type="transmembrane region" description="Helical" evidence="7">
    <location>
        <begin position="65"/>
        <end position="87"/>
    </location>
</feature>
<dbReference type="KEGG" id="dsy:DSY1526"/>
<feature type="domain" description="ABC transmembrane type-1" evidence="8">
    <location>
        <begin position="61"/>
        <end position="241"/>
    </location>
</feature>
<name>Q24XC7_DESHY</name>
<evidence type="ECO:0000256" key="4">
    <source>
        <dbReference type="ARBA" id="ARBA00022692"/>
    </source>
</evidence>
<feature type="transmembrane region" description="Helical" evidence="7">
    <location>
        <begin position="99"/>
        <end position="121"/>
    </location>
</feature>
<evidence type="ECO:0000256" key="5">
    <source>
        <dbReference type="ARBA" id="ARBA00022989"/>
    </source>
</evidence>
<evidence type="ECO:0000256" key="2">
    <source>
        <dbReference type="ARBA" id="ARBA00022448"/>
    </source>
</evidence>
<dbReference type="GO" id="GO:0005886">
    <property type="term" value="C:plasma membrane"/>
    <property type="evidence" value="ECO:0007669"/>
    <property type="project" value="UniProtKB-SubCell"/>
</dbReference>
<dbReference type="PANTHER" id="PTHR30151">
    <property type="entry name" value="ALKANE SULFONATE ABC TRANSPORTER-RELATED, MEMBRANE SUBUNIT"/>
    <property type="match status" value="1"/>
</dbReference>
<dbReference type="InterPro" id="IPR000515">
    <property type="entry name" value="MetI-like"/>
</dbReference>
<evidence type="ECO:0000259" key="8">
    <source>
        <dbReference type="PROSITE" id="PS50928"/>
    </source>
</evidence>
<protein>
    <recommendedName>
        <fullName evidence="8">ABC transmembrane type-1 domain-containing protein</fullName>
    </recommendedName>
</protein>
<dbReference type="PANTHER" id="PTHR30151:SF0">
    <property type="entry name" value="ABC TRANSPORTER PERMEASE PROTEIN MJ0413-RELATED"/>
    <property type="match status" value="1"/>
</dbReference>
<dbReference type="GO" id="GO:0055085">
    <property type="term" value="P:transmembrane transport"/>
    <property type="evidence" value="ECO:0007669"/>
    <property type="project" value="InterPro"/>
</dbReference>
<accession>Q24XC7</accession>
<feature type="transmembrane region" description="Helical" evidence="7">
    <location>
        <begin position="12"/>
        <end position="34"/>
    </location>
</feature>
<organism evidence="9 10">
    <name type="scientific">Desulfitobacterium hafniense (strain Y51)</name>
    <dbReference type="NCBI Taxonomy" id="138119"/>
    <lineage>
        <taxon>Bacteria</taxon>
        <taxon>Bacillati</taxon>
        <taxon>Bacillota</taxon>
        <taxon>Clostridia</taxon>
        <taxon>Eubacteriales</taxon>
        <taxon>Desulfitobacteriaceae</taxon>
        <taxon>Desulfitobacterium</taxon>
    </lineage>
</organism>
<dbReference type="eggNOG" id="COG0600">
    <property type="taxonomic scope" value="Bacteria"/>
</dbReference>
<evidence type="ECO:0000256" key="3">
    <source>
        <dbReference type="ARBA" id="ARBA00022475"/>
    </source>
</evidence>
<dbReference type="Proteomes" id="UP000001946">
    <property type="component" value="Chromosome"/>
</dbReference>
<dbReference type="CDD" id="cd06261">
    <property type="entry name" value="TM_PBP2"/>
    <property type="match status" value="1"/>
</dbReference>
<dbReference type="EMBL" id="AP008230">
    <property type="protein sequence ID" value="BAE83315.1"/>
    <property type="molecule type" value="Genomic_DNA"/>
</dbReference>
<dbReference type="HOGENOM" id="CLU_046113_1_3_9"/>
<keyword evidence="10" id="KW-1185">Reference proteome</keyword>
<evidence type="ECO:0000313" key="9">
    <source>
        <dbReference type="EMBL" id="BAE83315.1"/>
    </source>
</evidence>
<dbReference type="AlphaFoldDB" id="Q24XC7"/>
<dbReference type="SUPFAM" id="SSF161098">
    <property type="entry name" value="MetI-like"/>
    <property type="match status" value="1"/>
</dbReference>
<dbReference type="STRING" id="138119.DSY1526"/>
<keyword evidence="2 7" id="KW-0813">Transport</keyword>
<evidence type="ECO:0000256" key="7">
    <source>
        <dbReference type="RuleBase" id="RU363032"/>
    </source>
</evidence>
<keyword evidence="3" id="KW-1003">Cell membrane</keyword>
<feature type="transmembrane region" description="Helical" evidence="7">
    <location>
        <begin position="171"/>
        <end position="198"/>
    </location>
</feature>
<dbReference type="InterPro" id="IPR035906">
    <property type="entry name" value="MetI-like_sf"/>
</dbReference>
<evidence type="ECO:0000313" key="10">
    <source>
        <dbReference type="Proteomes" id="UP000001946"/>
    </source>
</evidence>
<gene>
    <name evidence="9" type="ordered locus">DSY1526</name>
</gene>
<dbReference type="PROSITE" id="PS50928">
    <property type="entry name" value="ABC_TM1"/>
    <property type="match status" value="1"/>
</dbReference>
<evidence type="ECO:0000256" key="1">
    <source>
        <dbReference type="ARBA" id="ARBA00004651"/>
    </source>
</evidence>
<keyword evidence="5 7" id="KW-1133">Transmembrane helix</keyword>
<dbReference type="Pfam" id="PF00528">
    <property type="entry name" value="BPD_transp_1"/>
    <property type="match status" value="1"/>
</dbReference>
<dbReference type="Gene3D" id="1.10.3720.10">
    <property type="entry name" value="MetI-like"/>
    <property type="match status" value="1"/>
</dbReference>
<comment type="similarity">
    <text evidence="7">Belongs to the binding-protein-dependent transport system permease family.</text>
</comment>
<keyword evidence="4 7" id="KW-0812">Transmembrane</keyword>
<evidence type="ECO:0000256" key="6">
    <source>
        <dbReference type="ARBA" id="ARBA00023136"/>
    </source>
</evidence>